<name>A0A0V8QIA3_9FIRM</name>
<dbReference type="InterPro" id="IPR036388">
    <property type="entry name" value="WH-like_DNA-bd_sf"/>
</dbReference>
<sequence length="78" mass="8734">MQEKSLSERQKEILAEIIRFKKENGFSPTVRELCKLVGLKSTSSMAAQLSNLRDSGHITWIESMPRTITVVEKGVAEA</sequence>
<dbReference type="Pfam" id="PF01726">
    <property type="entry name" value="LexA_DNA_bind"/>
    <property type="match status" value="1"/>
</dbReference>
<comment type="caution">
    <text evidence="2">The sequence shown here is derived from an EMBL/GenBank/DDBJ whole genome shotgun (WGS) entry which is preliminary data.</text>
</comment>
<dbReference type="InterPro" id="IPR006199">
    <property type="entry name" value="LexA_DNA-bd_dom"/>
</dbReference>
<dbReference type="OrthoDB" id="1956263at2"/>
<reference evidence="2 3" key="1">
    <citation type="submission" date="2015-11" db="EMBL/GenBank/DDBJ databases">
        <title>Butyribacter intestini gen. nov., sp. nov., a butyric acid-producing bacterium of the family Lachnospiraceae isolated from the human faeces.</title>
        <authorList>
            <person name="Zou Y."/>
            <person name="Xue W."/>
            <person name="Luo G."/>
            <person name="Lv M."/>
        </authorList>
    </citation>
    <scope>NUCLEOTIDE SEQUENCE [LARGE SCALE GENOMIC DNA]</scope>
    <source>
        <strain evidence="2 3">ACET-33324</strain>
    </source>
</reference>
<dbReference type="RefSeq" id="WP_058351610.1">
    <property type="nucleotide sequence ID" value="NZ_CABMMD010000035.1"/>
</dbReference>
<keyword evidence="3" id="KW-1185">Reference proteome</keyword>
<dbReference type="InterPro" id="IPR036390">
    <property type="entry name" value="WH_DNA-bd_sf"/>
</dbReference>
<gene>
    <name evidence="2" type="ORF">ASU35_06520</name>
</gene>
<accession>A0A0V8QIA3</accession>
<dbReference type="GO" id="GO:0004252">
    <property type="term" value="F:serine-type endopeptidase activity"/>
    <property type="evidence" value="ECO:0007669"/>
    <property type="project" value="InterPro"/>
</dbReference>
<dbReference type="SUPFAM" id="SSF46785">
    <property type="entry name" value="Winged helix' DNA-binding domain"/>
    <property type="match status" value="1"/>
</dbReference>
<dbReference type="AlphaFoldDB" id="A0A0V8QIA3"/>
<dbReference type="Proteomes" id="UP000054874">
    <property type="component" value="Unassembled WGS sequence"/>
</dbReference>
<feature type="domain" description="LexA repressor DNA-binding" evidence="1">
    <location>
        <begin position="4"/>
        <end position="67"/>
    </location>
</feature>
<evidence type="ECO:0000259" key="1">
    <source>
        <dbReference type="Pfam" id="PF01726"/>
    </source>
</evidence>
<organism evidence="2 3">
    <name type="scientific">Acetivibrio ethanolgignens</name>
    <dbReference type="NCBI Taxonomy" id="290052"/>
    <lineage>
        <taxon>Bacteria</taxon>
        <taxon>Bacillati</taxon>
        <taxon>Bacillota</taxon>
        <taxon>Clostridia</taxon>
        <taxon>Eubacteriales</taxon>
        <taxon>Oscillospiraceae</taxon>
        <taxon>Acetivibrio</taxon>
    </lineage>
</organism>
<evidence type="ECO:0000313" key="2">
    <source>
        <dbReference type="EMBL" id="KSV60206.1"/>
    </source>
</evidence>
<dbReference type="GO" id="GO:0006508">
    <property type="term" value="P:proteolysis"/>
    <property type="evidence" value="ECO:0007669"/>
    <property type="project" value="InterPro"/>
</dbReference>
<dbReference type="STRING" id="290052.ASU35_06520"/>
<dbReference type="Gene3D" id="1.10.10.10">
    <property type="entry name" value="Winged helix-like DNA-binding domain superfamily/Winged helix DNA-binding domain"/>
    <property type="match status" value="1"/>
</dbReference>
<dbReference type="EMBL" id="LNAM01000035">
    <property type="protein sequence ID" value="KSV60206.1"/>
    <property type="molecule type" value="Genomic_DNA"/>
</dbReference>
<proteinExistence type="predicted"/>
<evidence type="ECO:0000313" key="3">
    <source>
        <dbReference type="Proteomes" id="UP000054874"/>
    </source>
</evidence>
<protein>
    <recommendedName>
        <fullName evidence="1">LexA repressor DNA-binding domain-containing protein</fullName>
    </recommendedName>
</protein>